<dbReference type="Pfam" id="PF05773">
    <property type="entry name" value="RWD"/>
    <property type="match status" value="1"/>
</dbReference>
<organism evidence="10 11">
    <name type="scientific">Polarella glacialis</name>
    <name type="common">Dinoflagellate</name>
    <dbReference type="NCBI Taxonomy" id="89957"/>
    <lineage>
        <taxon>Eukaryota</taxon>
        <taxon>Sar</taxon>
        <taxon>Alveolata</taxon>
        <taxon>Dinophyceae</taxon>
        <taxon>Suessiales</taxon>
        <taxon>Suessiaceae</taxon>
        <taxon>Polarella</taxon>
    </lineage>
</organism>
<feature type="region of interest" description="Disordered" evidence="8">
    <location>
        <begin position="1071"/>
        <end position="1149"/>
    </location>
</feature>
<dbReference type="Gene3D" id="3.10.290.10">
    <property type="entry name" value="RNA-binding S4 domain"/>
    <property type="match status" value="1"/>
</dbReference>
<dbReference type="SMART" id="SM00363">
    <property type="entry name" value="S4"/>
    <property type="match status" value="1"/>
</dbReference>
<dbReference type="InterPro" id="IPR006575">
    <property type="entry name" value="RWD_dom"/>
</dbReference>
<accession>A0A813L867</accession>
<proteinExistence type="inferred from homology"/>
<feature type="compositionally biased region" description="Low complexity" evidence="8">
    <location>
        <begin position="241"/>
        <end position="255"/>
    </location>
</feature>
<evidence type="ECO:0000256" key="4">
    <source>
        <dbReference type="ARBA" id="ARBA00022980"/>
    </source>
</evidence>
<reference evidence="10" key="1">
    <citation type="submission" date="2021-02" db="EMBL/GenBank/DDBJ databases">
        <authorList>
            <person name="Dougan E. K."/>
            <person name="Rhodes N."/>
            <person name="Thang M."/>
            <person name="Chan C."/>
        </authorList>
    </citation>
    <scope>NUCLEOTIDE SEQUENCE</scope>
</reference>
<dbReference type="CDD" id="cd00165">
    <property type="entry name" value="S4"/>
    <property type="match status" value="1"/>
</dbReference>
<protein>
    <recommendedName>
        <fullName evidence="9">RWD domain-containing protein</fullName>
    </recommendedName>
</protein>
<evidence type="ECO:0000256" key="6">
    <source>
        <dbReference type="PROSITE-ProRule" id="PRU00182"/>
    </source>
</evidence>
<feature type="region of interest" description="Disordered" evidence="8">
    <location>
        <begin position="443"/>
        <end position="474"/>
    </location>
</feature>
<evidence type="ECO:0000259" key="9">
    <source>
        <dbReference type="PROSITE" id="PS50908"/>
    </source>
</evidence>
<evidence type="ECO:0000256" key="8">
    <source>
        <dbReference type="SAM" id="MobiDB-lite"/>
    </source>
</evidence>
<dbReference type="GO" id="GO:0022627">
    <property type="term" value="C:cytosolic small ribosomal subunit"/>
    <property type="evidence" value="ECO:0007669"/>
    <property type="project" value="TreeGrafter"/>
</dbReference>
<feature type="region of interest" description="Disordered" evidence="8">
    <location>
        <begin position="190"/>
        <end position="297"/>
    </location>
</feature>
<name>A0A813L867_POLGL</name>
<dbReference type="InterPro" id="IPR002942">
    <property type="entry name" value="S4_RNA-bd"/>
</dbReference>
<dbReference type="InterPro" id="IPR018079">
    <property type="entry name" value="Ribosomal_uS4_CS"/>
</dbReference>
<evidence type="ECO:0000256" key="1">
    <source>
        <dbReference type="ARBA" id="ARBA00007465"/>
    </source>
</evidence>
<dbReference type="GO" id="GO:0006412">
    <property type="term" value="P:translation"/>
    <property type="evidence" value="ECO:0007669"/>
    <property type="project" value="InterPro"/>
</dbReference>
<comment type="similarity">
    <text evidence="1 7">Belongs to the universal ribosomal protein uS4 family.</text>
</comment>
<dbReference type="AlphaFoldDB" id="A0A813L867"/>
<dbReference type="PROSITE" id="PS50908">
    <property type="entry name" value="RWD"/>
    <property type="match status" value="1"/>
</dbReference>
<dbReference type="SUPFAM" id="SSF54495">
    <property type="entry name" value="UBC-like"/>
    <property type="match status" value="1"/>
</dbReference>
<feature type="compositionally biased region" description="Low complexity" evidence="8">
    <location>
        <begin position="191"/>
        <end position="226"/>
    </location>
</feature>
<evidence type="ECO:0000256" key="5">
    <source>
        <dbReference type="ARBA" id="ARBA00023274"/>
    </source>
</evidence>
<dbReference type="InterPro" id="IPR016135">
    <property type="entry name" value="UBQ-conjugating_enzyme/RWD"/>
</dbReference>
<dbReference type="GO" id="GO:0042274">
    <property type="term" value="P:ribosomal small subunit biogenesis"/>
    <property type="evidence" value="ECO:0007669"/>
    <property type="project" value="TreeGrafter"/>
</dbReference>
<dbReference type="Pfam" id="PF01479">
    <property type="entry name" value="S4"/>
    <property type="match status" value="1"/>
</dbReference>
<dbReference type="InterPro" id="IPR049552">
    <property type="entry name" value="PKS_DH_N"/>
</dbReference>
<evidence type="ECO:0000313" key="10">
    <source>
        <dbReference type="EMBL" id="CAE8718857.1"/>
    </source>
</evidence>
<dbReference type="NCBIfam" id="TIGR01018">
    <property type="entry name" value="uS4_arch"/>
    <property type="match status" value="1"/>
</dbReference>
<dbReference type="SUPFAM" id="SSF55174">
    <property type="entry name" value="Alpha-L RNA-binding motif"/>
    <property type="match status" value="1"/>
</dbReference>
<dbReference type="InterPro" id="IPR036986">
    <property type="entry name" value="S4_RNA-bd_sf"/>
</dbReference>
<feature type="domain" description="RWD" evidence="9">
    <location>
        <begin position="1167"/>
        <end position="1253"/>
    </location>
</feature>
<keyword evidence="4 7" id="KW-0689">Ribosomal protein</keyword>
<feature type="non-terminal residue" evidence="10">
    <location>
        <position position="1"/>
    </location>
</feature>
<evidence type="ECO:0000256" key="7">
    <source>
        <dbReference type="RuleBase" id="RU003699"/>
    </source>
</evidence>
<dbReference type="Gene3D" id="3.10.129.10">
    <property type="entry name" value="Hotdog Thioesterase"/>
    <property type="match status" value="1"/>
</dbReference>
<dbReference type="Pfam" id="PF00163">
    <property type="entry name" value="Ribosomal_S4"/>
    <property type="match status" value="1"/>
</dbReference>
<dbReference type="GO" id="GO:0003735">
    <property type="term" value="F:structural constituent of ribosome"/>
    <property type="evidence" value="ECO:0007669"/>
    <property type="project" value="InterPro"/>
</dbReference>
<keyword evidence="3 6" id="KW-0694">RNA-binding</keyword>
<dbReference type="PROSITE" id="PS00632">
    <property type="entry name" value="RIBOSOMAL_S4"/>
    <property type="match status" value="1"/>
</dbReference>
<dbReference type="InterPro" id="IPR001912">
    <property type="entry name" value="Ribosomal_uS4_N"/>
</dbReference>
<dbReference type="EMBL" id="CAJNNW010033430">
    <property type="protein sequence ID" value="CAE8718857.1"/>
    <property type="molecule type" value="Genomic_DNA"/>
</dbReference>
<dbReference type="InterPro" id="IPR022801">
    <property type="entry name" value="Ribosomal_uS4"/>
</dbReference>
<dbReference type="PROSITE" id="PS50889">
    <property type="entry name" value="S4"/>
    <property type="match status" value="1"/>
</dbReference>
<comment type="caution">
    <text evidence="10">The sequence shown here is derived from an EMBL/GenBank/DDBJ whole genome shotgun (WGS) entry which is preliminary data.</text>
</comment>
<dbReference type="Pfam" id="PF21089">
    <property type="entry name" value="PKS_DH_N"/>
    <property type="match status" value="1"/>
</dbReference>
<feature type="compositionally biased region" description="Basic and acidic residues" evidence="8">
    <location>
        <begin position="1071"/>
        <end position="1084"/>
    </location>
</feature>
<evidence type="ECO:0000313" key="11">
    <source>
        <dbReference type="Proteomes" id="UP000626109"/>
    </source>
</evidence>
<dbReference type="PANTHER" id="PTHR11831">
    <property type="entry name" value="30S 40S RIBOSOMAL PROTEIN"/>
    <property type="match status" value="1"/>
</dbReference>
<gene>
    <name evidence="10" type="ORF">PGLA2088_LOCUS40318</name>
</gene>
<dbReference type="Proteomes" id="UP000626109">
    <property type="component" value="Unassembled WGS sequence"/>
</dbReference>
<evidence type="ECO:0000256" key="3">
    <source>
        <dbReference type="ARBA" id="ARBA00022884"/>
    </source>
</evidence>
<keyword evidence="2 6" id="KW-0699">rRNA-binding</keyword>
<dbReference type="GO" id="GO:0019843">
    <property type="term" value="F:rRNA binding"/>
    <property type="evidence" value="ECO:0007669"/>
    <property type="project" value="UniProtKB-KW"/>
</dbReference>
<dbReference type="FunFam" id="3.10.290.10:FF:000021">
    <property type="entry name" value="40S ribosomal protein S9"/>
    <property type="match status" value="1"/>
</dbReference>
<dbReference type="InterPro" id="IPR005710">
    <property type="entry name" value="Ribosomal_uS4_euk/arc"/>
</dbReference>
<evidence type="ECO:0000256" key="2">
    <source>
        <dbReference type="ARBA" id="ARBA00022730"/>
    </source>
</evidence>
<dbReference type="PANTHER" id="PTHR11831:SF5">
    <property type="entry name" value="40S RIBOSOMAL PROTEIN S9"/>
    <property type="match status" value="1"/>
</dbReference>
<feature type="compositionally biased region" description="Basic and acidic residues" evidence="8">
    <location>
        <begin position="1092"/>
        <end position="1103"/>
    </location>
</feature>
<keyword evidence="5 7" id="KW-0687">Ribonucleoprotein</keyword>
<sequence length="1253" mass="136103">MASRAVRKGALTDSLWGASFFEELVALATSATSSSSSNKADKKLKKKAQQKADDVLEIVSQFCQEYPAARVQPTAEELTTLLSRCAPFRPTHVAAAFTEQLSLRDGIMEWQPRFRALCALELCVEEGQVPGSAPRGVANLVREESGALLEYLASDVPQCAAKARRVLAAASLTGSKKLLVAPFASTEKEQQQQQLQQQQASEQQQQRRQQQQPQPSKQQPLPSEQQRSVEKEASLPEQPTSESASAVGALGALAESEPKVPPGSPLPLAEAEDDVETTASSGIAGESDDNCGAHDIVAEESPAGVVLSIEPGRPPATVETSSAAIQDFDLDEEVQKELDRRNWEELGLSTLSSSTASSSAPVVPTPAVPESLAFDPSAPVAVHVQGELEYVSAPAGWAVDFASGEVAEDGWAAFAWPEPLPGLQEATSPQTLPPGATQELPLPAAEAQQPAQQQPAQQQPAQQQPAQKQQTGKGEQQGLKYLWLADVNSAMHEREVWRDPLAGLGEALTGDFSTGKYTENQKISSWQLVLRIVASLRRKRIQMRSCMFQAEHTLNLAFSSGMSQNRWQKRSVPAAPEAPVWRVQYALAKIRTAARTLLTQDEKSETRFFQGEALLRRMIRLGLLLESEKKLDYMLGLTTAKIMERRLQTKVFKLGLAKSIHHARTLIRQRHIRVGKQICDIPSFLVRLDSEKHIDFALTSPFGGGRPGRVRRKNTASKGSGGGGGGGDDEEVLFRIIASVRKTKSRAYASAANRVALGKQPTGSGPSLPSIGIHLDMAAQAIVASEAVQAVEELSVLEHEREEMFAAPDMPPMPASVLSAGTPEGASSSMSMTEDAWDMLGLGISEAASDRDTHIKNGQVCLLTGSDYFSARKKHDSEKRNSYRSQWQYEAEQRVSKIEAKRGTLSKATAESGVMKTQKFTWTKEGAKSFEWRKIYHALVGQVGGLDGGIIAESVITPTSMRMYTDHRVMGQVVLPGVSHVSLMAATASLGFPAPGGIMSQEWHISVKETLFERPYIVHSGAELIQAIANGVDPSTVPAMAGMLPIAMVPVGVPVTYCRATTVSKERGLIKPEMDWEKSGRTDEPQEWQEPQWERKQPRQERSQHRKERPQRSPAKVSEDPGRGEQAAPDFSDSSDQRRTLAPTRVPPRVEPSELLGVVELDPAADEEKAVLEAIYGSEFSVFGPAEWGLDIPGQPSCPQAVLRVMLPAGYPRSGEPPVLVVECEGDPKAVMEAAAEVVQELLDEWQPSLDGE</sequence>
<feature type="region of interest" description="Disordered" evidence="8">
    <location>
        <begin position="705"/>
        <end position="726"/>
    </location>
</feature>